<gene>
    <name evidence="3" type="ordered locus">Plabr_0839</name>
</gene>
<feature type="chain" id="PRO_5003260383" description="Signal peptide-domain containing protein" evidence="2">
    <location>
        <begin position="22"/>
        <end position="407"/>
    </location>
</feature>
<dbReference type="EMBL" id="CP002546">
    <property type="protein sequence ID" value="ADY58462.1"/>
    <property type="molecule type" value="Genomic_DNA"/>
</dbReference>
<dbReference type="KEGG" id="pbs:Plabr_0839"/>
<feature type="region of interest" description="Disordered" evidence="1">
    <location>
        <begin position="64"/>
        <end position="100"/>
    </location>
</feature>
<evidence type="ECO:0000313" key="3">
    <source>
        <dbReference type="EMBL" id="ADY58462.1"/>
    </source>
</evidence>
<dbReference type="OrthoDB" id="213598at2"/>
<sequence>MHRSLLLLAMMASLASQPVSAAEFMSESFGTALSNERDTVEPWQQTTIYTPRPEFEAVIRGQSPQTYDLGPNSGGAGVPSPDPYFGGGASPAPQGYASPGMMPAQPGYDPFLGSPYSGLQPAPTGPVYGLNGPQPARLGWTTHWDFEYVAPANLDAGGKVTVFGADWAADYVFQNPNGWLWKFTPEVNYREYNFVGAGNPLIQPNGPNDPGISDNYYRFAHRFEATSPGQGPFSTRFGFTPAIATDFEKQLNSQAWNFDLDATAYFRSSPTLMWVGGVLYWDRAEDFVLPHAGVVWNPNQFWEIRAVYPNPRADVFIGTPFGIATWLYAGAEYSVESFQAGEIQATKAQLQVEEWRAFAGVRWEGCRFASYLDFGYAFDRKWNIHSGFGTSDLGPADAFMMRYGIRY</sequence>
<evidence type="ECO:0008006" key="5">
    <source>
        <dbReference type="Google" id="ProtNLM"/>
    </source>
</evidence>
<organism evidence="3 4">
    <name type="scientific">Rubinisphaera brasiliensis (strain ATCC 49424 / DSM 5305 / JCM 21570 / IAM 15109 / NBRC 103401 / IFAM 1448)</name>
    <name type="common">Planctomyces brasiliensis</name>
    <dbReference type="NCBI Taxonomy" id="756272"/>
    <lineage>
        <taxon>Bacteria</taxon>
        <taxon>Pseudomonadati</taxon>
        <taxon>Planctomycetota</taxon>
        <taxon>Planctomycetia</taxon>
        <taxon>Planctomycetales</taxon>
        <taxon>Planctomycetaceae</taxon>
        <taxon>Rubinisphaera</taxon>
    </lineage>
</organism>
<reference evidence="4" key="1">
    <citation type="submission" date="2011-02" db="EMBL/GenBank/DDBJ databases">
        <title>The complete genome of Planctomyces brasiliensis DSM 5305.</title>
        <authorList>
            <person name="Lucas S."/>
            <person name="Copeland A."/>
            <person name="Lapidus A."/>
            <person name="Bruce D."/>
            <person name="Goodwin L."/>
            <person name="Pitluck S."/>
            <person name="Kyrpides N."/>
            <person name="Mavromatis K."/>
            <person name="Pagani I."/>
            <person name="Ivanova N."/>
            <person name="Ovchinnikova G."/>
            <person name="Lu M."/>
            <person name="Detter J.C."/>
            <person name="Han C."/>
            <person name="Land M."/>
            <person name="Hauser L."/>
            <person name="Markowitz V."/>
            <person name="Cheng J.-F."/>
            <person name="Hugenholtz P."/>
            <person name="Woyke T."/>
            <person name="Wu D."/>
            <person name="Tindall B."/>
            <person name="Pomrenke H.G."/>
            <person name="Brambilla E."/>
            <person name="Klenk H.-P."/>
            <person name="Eisen J.A."/>
        </authorList>
    </citation>
    <scope>NUCLEOTIDE SEQUENCE [LARGE SCALE GENOMIC DNA]</scope>
    <source>
        <strain evidence="4">ATCC 49424 / DSM 5305 / JCM 21570 / NBRC 103401 / IFAM 1448</strain>
    </source>
</reference>
<feature type="signal peptide" evidence="2">
    <location>
        <begin position="1"/>
        <end position="21"/>
    </location>
</feature>
<dbReference type="STRING" id="756272.Plabr_0839"/>
<protein>
    <recommendedName>
        <fullName evidence="5">Signal peptide-domain containing protein</fullName>
    </recommendedName>
</protein>
<dbReference type="RefSeq" id="WP_013627202.1">
    <property type="nucleotide sequence ID" value="NC_015174.1"/>
</dbReference>
<accession>F0SHM4</accession>
<proteinExistence type="predicted"/>
<evidence type="ECO:0000256" key="1">
    <source>
        <dbReference type="SAM" id="MobiDB-lite"/>
    </source>
</evidence>
<dbReference type="HOGENOM" id="CLU_675946_0_0_0"/>
<evidence type="ECO:0000313" key="4">
    <source>
        <dbReference type="Proteomes" id="UP000006860"/>
    </source>
</evidence>
<keyword evidence="4" id="KW-1185">Reference proteome</keyword>
<evidence type="ECO:0000256" key="2">
    <source>
        <dbReference type="SAM" id="SignalP"/>
    </source>
</evidence>
<dbReference type="AlphaFoldDB" id="F0SHM4"/>
<name>F0SHM4_RUBBR</name>
<dbReference type="Proteomes" id="UP000006860">
    <property type="component" value="Chromosome"/>
</dbReference>
<keyword evidence="2" id="KW-0732">Signal</keyword>
<dbReference type="eggNOG" id="COG3266">
    <property type="taxonomic scope" value="Bacteria"/>
</dbReference>